<dbReference type="Gene3D" id="1.10.10.10">
    <property type="entry name" value="Winged helix-like DNA-binding domain superfamily/Winged helix DNA-binding domain"/>
    <property type="match status" value="1"/>
</dbReference>
<reference evidence="5 6" key="1">
    <citation type="submission" date="2017-09" db="EMBL/GenBank/DDBJ databases">
        <title>The diverse metabolic capabilities of V. boronicumulans make it an excellent choice for continued studies on novel biodegradation.</title>
        <authorList>
            <person name="Sun S."/>
        </authorList>
    </citation>
    <scope>NUCLEOTIDE SEQUENCE [LARGE SCALE GENOMIC DNA]</scope>
    <source>
        <strain evidence="5 6">J1</strain>
    </source>
</reference>
<protein>
    <submittedName>
        <fullName evidence="5">LuxR family transcriptional regulator</fullName>
    </submittedName>
</protein>
<keyword evidence="3" id="KW-0804">Transcription</keyword>
<keyword evidence="1" id="KW-0805">Transcription regulation</keyword>
<dbReference type="GO" id="GO:0003677">
    <property type="term" value="F:DNA binding"/>
    <property type="evidence" value="ECO:0007669"/>
    <property type="project" value="UniProtKB-KW"/>
</dbReference>
<feature type="domain" description="HTH luxR-type" evidence="4">
    <location>
        <begin position="827"/>
        <end position="892"/>
    </location>
</feature>
<dbReference type="InterPro" id="IPR049945">
    <property type="entry name" value="AAA_22"/>
</dbReference>
<evidence type="ECO:0000313" key="6">
    <source>
        <dbReference type="Proteomes" id="UP000217154"/>
    </source>
</evidence>
<dbReference type="CDD" id="cd06170">
    <property type="entry name" value="LuxR_C_like"/>
    <property type="match status" value="1"/>
</dbReference>
<dbReference type="InterPro" id="IPR011990">
    <property type="entry name" value="TPR-like_helical_dom_sf"/>
</dbReference>
<accession>A0A250DQ37</accession>
<dbReference type="InterPro" id="IPR059106">
    <property type="entry name" value="WHD_MalT"/>
</dbReference>
<dbReference type="PRINTS" id="PR00038">
    <property type="entry name" value="HTHLUXR"/>
</dbReference>
<dbReference type="InterPro" id="IPR036388">
    <property type="entry name" value="WH-like_DNA-bd_sf"/>
</dbReference>
<dbReference type="Pfam" id="PF25873">
    <property type="entry name" value="WHD_MalT"/>
    <property type="match status" value="1"/>
</dbReference>
<dbReference type="PANTHER" id="PTHR44688">
    <property type="entry name" value="DNA-BINDING TRANSCRIPTIONAL ACTIVATOR DEVR_DOSR"/>
    <property type="match status" value="1"/>
</dbReference>
<dbReference type="InterPro" id="IPR000792">
    <property type="entry name" value="Tscrpt_reg_LuxR_C"/>
</dbReference>
<sequence>MATFPPPDASGAPRDLLLKVTPPRVPRHLVSRARLLSSADALRDHAVFVVQAPSGFGKTSLLAQWRLEYLGLGVPVGWVSAQSQDDPGRLVQSLALALRVAMGRPAFGRSLFQDDRPGTLGSVTALLAELAQAALNVVLVIDEADRLPPASREALAYLLRNAPPNVRTLIATRPDGRLDIEDLVAYGQCVEIGPALLKFSLDETLQLVQARFGARVDRNTAARLHELTEGWPLGLQLATTIIARGADAHAAHTVLGDMTAAAGELQGELVRLLLVNLDPDDRDFLARIAVLDLLHPELCRAVSGVDDAAARLARLSNDTPVFAAAEGGEWLRMHALARDVLRQRFAALDAAEQVAAHARAAQWLAAHELLDEAAHHALSAGQHQTAYELAERSLYESLMRRGRQATVLEWMAQMPADELDRRPRLLLAAAWTLASSERHEEAGRFVARILAQPDVSDALRCECALILGGAAVFADDPDRFVELHAPWTEAVPLTDPLLLQSHANRMAYRALLEGEPALARLRQQQALRGHPGHGVDYIRRWSELVIGLSYAWEGQVLLAEQLLRPAVAGAEAEMGRRHRFSCNLAALLASVAWERDLPGDAATLLADRLDVLEHSGLPESLLQAYRTAARIAAAEGAEHRALELLDALDAAGAARRLPRLRIASLAEQVRLHAQRHRAQTCRELCERIDAQLADPTLPQGPLWRRSVEALRDVARAHAAIAARDWPDALAKLARADEQARQRKQGGLHIELLGLRALALERCGQPAQALLREAMDLARAYGLQRVFSDAHPELGAWVGTLAAEGAQAEIAVAPLAPAVPPAPAPAAPASPGAVLTPKEGEVLVLLARNLSNKEIGRAMQVGETTVKWHVKNLFAKLDAGTRTQVVQRARILGLLAAGH</sequence>
<dbReference type="SUPFAM" id="SSF52540">
    <property type="entry name" value="P-loop containing nucleoside triphosphate hydrolases"/>
    <property type="match status" value="1"/>
</dbReference>
<dbReference type="SUPFAM" id="SSF46894">
    <property type="entry name" value="C-terminal effector domain of the bipartite response regulators"/>
    <property type="match status" value="1"/>
</dbReference>
<dbReference type="PANTHER" id="PTHR44688:SF25">
    <property type="entry name" value="HTH LUXR-TYPE DOMAIN-CONTAINING PROTEIN"/>
    <property type="match status" value="1"/>
</dbReference>
<name>A0A250DQ37_9BURK</name>
<dbReference type="InterPro" id="IPR016032">
    <property type="entry name" value="Sig_transdc_resp-reg_C-effctor"/>
</dbReference>
<dbReference type="PROSITE" id="PS50043">
    <property type="entry name" value="HTH_LUXR_2"/>
    <property type="match status" value="1"/>
</dbReference>
<dbReference type="KEGG" id="vbo:CKY39_27010"/>
<evidence type="ECO:0000256" key="2">
    <source>
        <dbReference type="ARBA" id="ARBA00023125"/>
    </source>
</evidence>
<dbReference type="EMBL" id="CP023284">
    <property type="protein sequence ID" value="ATA56480.1"/>
    <property type="molecule type" value="Genomic_DNA"/>
</dbReference>
<dbReference type="InterPro" id="IPR027417">
    <property type="entry name" value="P-loop_NTPase"/>
</dbReference>
<organism evidence="5 6">
    <name type="scientific">Variovorax boronicumulans</name>
    <dbReference type="NCBI Taxonomy" id="436515"/>
    <lineage>
        <taxon>Bacteria</taxon>
        <taxon>Pseudomonadati</taxon>
        <taxon>Pseudomonadota</taxon>
        <taxon>Betaproteobacteria</taxon>
        <taxon>Burkholderiales</taxon>
        <taxon>Comamonadaceae</taxon>
        <taxon>Variovorax</taxon>
    </lineage>
</organism>
<evidence type="ECO:0000256" key="1">
    <source>
        <dbReference type="ARBA" id="ARBA00023015"/>
    </source>
</evidence>
<dbReference type="AlphaFoldDB" id="A0A250DQ37"/>
<dbReference type="Gene3D" id="1.25.40.10">
    <property type="entry name" value="Tetratricopeptide repeat domain"/>
    <property type="match status" value="1"/>
</dbReference>
<dbReference type="RefSeq" id="WP_095746618.1">
    <property type="nucleotide sequence ID" value="NZ_CP023284.1"/>
</dbReference>
<dbReference type="GO" id="GO:0006355">
    <property type="term" value="P:regulation of DNA-templated transcription"/>
    <property type="evidence" value="ECO:0007669"/>
    <property type="project" value="InterPro"/>
</dbReference>
<proteinExistence type="predicted"/>
<dbReference type="SMART" id="SM00421">
    <property type="entry name" value="HTH_LUXR"/>
    <property type="match status" value="1"/>
</dbReference>
<evidence type="ECO:0000313" key="5">
    <source>
        <dbReference type="EMBL" id="ATA56480.1"/>
    </source>
</evidence>
<gene>
    <name evidence="5" type="ORF">CKY39_27010</name>
</gene>
<keyword evidence="2" id="KW-0238">DNA-binding</keyword>
<dbReference type="GO" id="GO:0016887">
    <property type="term" value="F:ATP hydrolysis activity"/>
    <property type="evidence" value="ECO:0007669"/>
    <property type="project" value="InterPro"/>
</dbReference>
<dbReference type="Pfam" id="PF13401">
    <property type="entry name" value="AAA_22"/>
    <property type="match status" value="1"/>
</dbReference>
<dbReference type="Gene3D" id="3.40.50.300">
    <property type="entry name" value="P-loop containing nucleotide triphosphate hydrolases"/>
    <property type="match status" value="1"/>
</dbReference>
<evidence type="ECO:0000259" key="4">
    <source>
        <dbReference type="PROSITE" id="PS50043"/>
    </source>
</evidence>
<dbReference type="Proteomes" id="UP000217154">
    <property type="component" value="Chromosome"/>
</dbReference>
<evidence type="ECO:0000256" key="3">
    <source>
        <dbReference type="ARBA" id="ARBA00023163"/>
    </source>
</evidence>
<dbReference type="Pfam" id="PF00196">
    <property type="entry name" value="GerE"/>
    <property type="match status" value="1"/>
</dbReference>